<feature type="compositionally biased region" description="Basic and acidic residues" evidence="13">
    <location>
        <begin position="720"/>
        <end position="738"/>
    </location>
</feature>
<evidence type="ECO:0000256" key="4">
    <source>
        <dbReference type="ARBA" id="ARBA00022723"/>
    </source>
</evidence>
<feature type="compositionally biased region" description="Basic residues" evidence="13">
    <location>
        <begin position="568"/>
        <end position="577"/>
    </location>
</feature>
<feature type="compositionally biased region" description="Polar residues" evidence="13">
    <location>
        <begin position="804"/>
        <end position="814"/>
    </location>
</feature>
<evidence type="ECO:0000256" key="12">
    <source>
        <dbReference type="PROSITE-ProRule" id="PRU00042"/>
    </source>
</evidence>
<dbReference type="InterPro" id="IPR052251">
    <property type="entry name" value="GH-ZnFinger_Regulators"/>
</dbReference>
<dbReference type="PROSITE" id="PS50157">
    <property type="entry name" value="ZINC_FINGER_C2H2_2"/>
    <property type="match status" value="2"/>
</dbReference>
<reference evidence="15" key="1">
    <citation type="submission" date="2021-01" db="EMBL/GenBank/DDBJ databases">
        <authorList>
            <person name="Zahm M."/>
            <person name="Roques C."/>
            <person name="Cabau C."/>
            <person name="Klopp C."/>
            <person name="Donnadieu C."/>
            <person name="Jouanno E."/>
            <person name="Lampietro C."/>
            <person name="Louis A."/>
            <person name="Herpin A."/>
            <person name="Echchiki A."/>
            <person name="Berthelot C."/>
            <person name="Parey E."/>
            <person name="Roest-Crollius H."/>
            <person name="Braasch I."/>
            <person name="Postlethwait J."/>
            <person name="Bobe J."/>
            <person name="Montfort J."/>
            <person name="Bouchez O."/>
            <person name="Begum T."/>
            <person name="Mejri S."/>
            <person name="Adams A."/>
            <person name="Chen W.-J."/>
            <person name="Guiguen Y."/>
        </authorList>
    </citation>
    <scope>NUCLEOTIDE SEQUENCE</scope>
    <source>
        <strain evidence="15">YG-15Mar2019-1</strain>
        <tissue evidence="15">Brain</tissue>
    </source>
</reference>
<feature type="compositionally biased region" description="Polar residues" evidence="13">
    <location>
        <begin position="1484"/>
        <end position="1498"/>
    </location>
</feature>
<dbReference type="InterPro" id="IPR036236">
    <property type="entry name" value="Znf_C2H2_sf"/>
</dbReference>
<evidence type="ECO:0000259" key="14">
    <source>
        <dbReference type="PROSITE" id="PS50157"/>
    </source>
</evidence>
<feature type="domain" description="C2H2-type" evidence="14">
    <location>
        <begin position="1238"/>
        <end position="1267"/>
    </location>
</feature>
<dbReference type="EMBL" id="JAFDVH010000012">
    <property type="protein sequence ID" value="KAG7467134.1"/>
    <property type="molecule type" value="Genomic_DNA"/>
</dbReference>
<feature type="region of interest" description="Disordered" evidence="13">
    <location>
        <begin position="1069"/>
        <end position="1090"/>
    </location>
</feature>
<evidence type="ECO:0000256" key="9">
    <source>
        <dbReference type="ARBA" id="ARBA00023125"/>
    </source>
</evidence>
<evidence type="ECO:0000256" key="10">
    <source>
        <dbReference type="ARBA" id="ARBA00023163"/>
    </source>
</evidence>
<comment type="similarity">
    <text evidence="2">Belongs to the krueppel C2H2-type zinc-finger protein family.</text>
</comment>
<dbReference type="Proteomes" id="UP001046870">
    <property type="component" value="Chromosome 12"/>
</dbReference>
<keyword evidence="7" id="KW-0862">Zinc</keyword>
<organism evidence="15 16">
    <name type="scientific">Megalops atlanticus</name>
    <name type="common">Tarpon</name>
    <name type="synonym">Clupea gigantea</name>
    <dbReference type="NCBI Taxonomy" id="7932"/>
    <lineage>
        <taxon>Eukaryota</taxon>
        <taxon>Metazoa</taxon>
        <taxon>Chordata</taxon>
        <taxon>Craniata</taxon>
        <taxon>Vertebrata</taxon>
        <taxon>Euteleostomi</taxon>
        <taxon>Actinopterygii</taxon>
        <taxon>Neopterygii</taxon>
        <taxon>Teleostei</taxon>
        <taxon>Elopiformes</taxon>
        <taxon>Megalopidae</taxon>
        <taxon>Megalops</taxon>
    </lineage>
</organism>
<keyword evidence="16" id="KW-1185">Reference proteome</keyword>
<feature type="region of interest" description="Disordered" evidence="13">
    <location>
        <begin position="632"/>
        <end position="671"/>
    </location>
</feature>
<dbReference type="InterPro" id="IPR057986">
    <property type="entry name" value="TPR_Rlf/292/654"/>
</dbReference>
<comment type="caution">
    <text evidence="15">The sequence shown here is derived from an EMBL/GenBank/DDBJ whole genome shotgun (WGS) entry which is preliminary data.</text>
</comment>
<keyword evidence="3" id="KW-0597">Phosphoprotein</keyword>
<keyword evidence="5" id="KW-0677">Repeat</keyword>
<feature type="region of interest" description="Disordered" evidence="13">
    <location>
        <begin position="1300"/>
        <end position="1390"/>
    </location>
</feature>
<evidence type="ECO:0000256" key="11">
    <source>
        <dbReference type="ARBA" id="ARBA00023242"/>
    </source>
</evidence>
<keyword evidence="10" id="KW-0804">Transcription</keyword>
<keyword evidence="4" id="KW-0479">Metal-binding</keyword>
<keyword evidence="6 12" id="KW-0863">Zinc-finger</keyword>
<feature type="domain" description="C2H2-type" evidence="14">
    <location>
        <begin position="1045"/>
        <end position="1072"/>
    </location>
</feature>
<evidence type="ECO:0000256" key="7">
    <source>
        <dbReference type="ARBA" id="ARBA00022833"/>
    </source>
</evidence>
<dbReference type="SUPFAM" id="SSF57667">
    <property type="entry name" value="beta-beta-alpha zinc fingers"/>
    <property type="match status" value="1"/>
</dbReference>
<name>A0A9D3PS03_MEGAT</name>
<feature type="compositionally biased region" description="Basic residues" evidence="13">
    <location>
        <begin position="594"/>
        <end position="604"/>
    </location>
</feature>
<feature type="region of interest" description="Disordered" evidence="13">
    <location>
        <begin position="565"/>
        <end position="619"/>
    </location>
</feature>
<feature type="compositionally biased region" description="Basic and acidic residues" evidence="13">
    <location>
        <begin position="608"/>
        <end position="619"/>
    </location>
</feature>
<keyword evidence="8" id="KW-0805">Transcription regulation</keyword>
<dbReference type="GO" id="GO:0003677">
    <property type="term" value="F:DNA binding"/>
    <property type="evidence" value="ECO:0007669"/>
    <property type="project" value="UniProtKB-KW"/>
</dbReference>
<keyword evidence="9" id="KW-0238">DNA-binding</keyword>
<feature type="region of interest" description="Disordered" evidence="13">
    <location>
        <begin position="785"/>
        <end position="823"/>
    </location>
</feature>
<comment type="subcellular location">
    <subcellularLocation>
        <location evidence="1">Nucleus</location>
    </subcellularLocation>
</comment>
<dbReference type="OrthoDB" id="10029602at2759"/>
<feature type="compositionally biased region" description="Basic residues" evidence="13">
    <location>
        <begin position="1303"/>
        <end position="1317"/>
    </location>
</feature>
<feature type="region of interest" description="Disordered" evidence="13">
    <location>
        <begin position="720"/>
        <end position="741"/>
    </location>
</feature>
<protein>
    <recommendedName>
        <fullName evidence="14">C2H2-type domain-containing protein</fullName>
    </recommendedName>
</protein>
<dbReference type="Pfam" id="PF25580">
    <property type="entry name" value="TPR_Rlf"/>
    <property type="match status" value="1"/>
</dbReference>
<dbReference type="GO" id="GO:0000981">
    <property type="term" value="F:DNA-binding transcription factor activity, RNA polymerase II-specific"/>
    <property type="evidence" value="ECO:0007669"/>
    <property type="project" value="TreeGrafter"/>
</dbReference>
<feature type="compositionally biased region" description="Polar residues" evidence="13">
    <location>
        <begin position="1078"/>
        <end position="1090"/>
    </location>
</feature>
<gene>
    <name evidence="15" type="ORF">MATL_G00150200</name>
</gene>
<dbReference type="InterPro" id="IPR013087">
    <property type="entry name" value="Znf_C2H2_type"/>
</dbReference>
<dbReference type="PROSITE" id="PS00028">
    <property type="entry name" value="ZINC_FINGER_C2H2_1"/>
    <property type="match status" value="3"/>
</dbReference>
<dbReference type="SMART" id="SM00355">
    <property type="entry name" value="ZnF_C2H2"/>
    <property type="match status" value="7"/>
</dbReference>
<evidence type="ECO:0000256" key="2">
    <source>
        <dbReference type="ARBA" id="ARBA00006991"/>
    </source>
</evidence>
<evidence type="ECO:0000256" key="5">
    <source>
        <dbReference type="ARBA" id="ARBA00022737"/>
    </source>
</evidence>
<dbReference type="GO" id="GO:0005634">
    <property type="term" value="C:nucleus"/>
    <property type="evidence" value="ECO:0007669"/>
    <property type="project" value="UniProtKB-SubCell"/>
</dbReference>
<evidence type="ECO:0000313" key="15">
    <source>
        <dbReference type="EMBL" id="KAG7467134.1"/>
    </source>
</evidence>
<sequence length="1541" mass="174657">MAEEESDLESERFKEQLGSLLDCGSGDDCGSQSKNYCTRFCVLVEEQTGRWQVPLPQLQVLRTALCYFARDTVTFPSDCEHVRYALSSLALSFFELLLFFGKDEFLEDPLKDILESFQECHSCLVRHKNVYLLLLKQIIKDGGPWEHPVLQAILRETAPPREEVERYLSSEVPVFFELRVRYLLACERIPEAVALAKSCIEHPDVGRHLYFHQAYLTCLWKASLYDHLHKEIAEIDGRDAVEIICNTESEERDDLLLALCKAFLTQQLQNGDMYYIWDLIFIWSKLHLRANPSKQDFLEECHQLMLSATNVKSIFPFMKVIRAELGNEGLQFCVELCARALQMDLHHDPVTKSLIYKTIAFLLPNDLEVCRACALLVFFLERTVESYKTVYLLYTHPDQEYHVDYSLVKNHIRFEILQMLKKGLFFDPEFWNLITLRTNCLKLMSEKVMQAALNEIMEEDKWIPNYCVKEPPKFYSDIPDCYTNRVRRHPVRDSNKPVRKCIVVPPEGGVVPLVKKRGRKPGSRVIRVIDDSQLRRSFRQLDMAQENSIRQHDNRQQRLMARQVEKKTLKRRGRKPRWLLQEAARQAENSAPRRMGRPGRKKQLPPKMETKQPDHGTVEVNEMDKAQDISIEEPGGDTELTPQSPAAETENEETVHLQEEAPTSQDTPVLDSPLLTPVPVTMLEVSVPDNVVMGSFSEDQELEMLVDVALQASTPEHGVHVGEVSEKDPSAESSDKKYVLPTETPDDARLCALQLRVMTEGGEESVVEVDNDIIQQLHNYSRIPEEVSEENVQSSATVPEELPTAQQESLSESTETVRQETKTEELCETAVAEEVMPSQTPAGVGLLGEVDISEAERRSEAVVEGTEQVSQERAYQAEDSCVTLDASVPGDISVPDDHIAIPHDVTSALQNITSAPDNSAITCIKNTESITDVLDKTVVDSTGVSVKTAASDDTTDAPSNVIGVLNDTVAHIVPTPPSEKDLGLTSAPVHTEHMELEKDPSEPVPDVLPKKVNSVLKHRCKLCNKEFKGGNIMRHALSHLQKATLQCMFCGKVFNRRLIAKRHVEEHVDKLRSEHGPDSSTAPENGTSETLECVRQSLSRNAKHKKRSAAKYSADTEIPVNNRKFNKLKGLEKLEEVKDSNSLKDKGTALKANGSIVEGDLERRTEEHCCPADGCKRKFVRRGMAMIRHALKSHPKDIKVQEFAFHWRKGKCEFCQRRFWSFLHYQDHIKRHDHPLKHVCLHLECKNRFKTKAELRGHMKTHQPLRAQCSFANCSQIFFRVSQLQDHEWRHYPVPDTMEASLKTRRKVGRPAGRKRKDSQDASGHSHTVLKESAKLQPAVADVSDANKAATNTTEMKGGNKDMAETNALEKPVEPEVVRSAEGNGSDRQIVNGHSENVLTQTETRPICTQNSGQETRVEVKSVDKKIDVKASNQNPAVQECKRLKEVERSTYGGTSNRPFVRPPPSAYLDERYISMPKRRKSSPVDSRSPAEQSNFSREVQRQRCSRCFSTFNSAEELQSHLSLNKCTSLFGFDSDEESAW</sequence>
<feature type="region of interest" description="Disordered" evidence="13">
    <location>
        <begin position="1477"/>
        <end position="1498"/>
    </location>
</feature>
<proteinExistence type="inferred from homology"/>
<evidence type="ECO:0000256" key="1">
    <source>
        <dbReference type="ARBA" id="ARBA00004123"/>
    </source>
</evidence>
<evidence type="ECO:0000313" key="16">
    <source>
        <dbReference type="Proteomes" id="UP001046870"/>
    </source>
</evidence>
<accession>A0A9D3PS03</accession>
<dbReference type="Gene3D" id="3.30.160.60">
    <property type="entry name" value="Classic Zinc Finger"/>
    <property type="match status" value="2"/>
</dbReference>
<evidence type="ECO:0000256" key="3">
    <source>
        <dbReference type="ARBA" id="ARBA00022553"/>
    </source>
</evidence>
<dbReference type="GO" id="GO:0008270">
    <property type="term" value="F:zinc ion binding"/>
    <property type="evidence" value="ECO:0007669"/>
    <property type="project" value="UniProtKB-KW"/>
</dbReference>
<dbReference type="PANTHER" id="PTHR15507:SF16">
    <property type="entry name" value="ZINC FINGER PROTEIN 654"/>
    <property type="match status" value="1"/>
</dbReference>
<dbReference type="PANTHER" id="PTHR15507">
    <property type="entry name" value="ZINC FINGER PROTEIN RLF"/>
    <property type="match status" value="1"/>
</dbReference>
<evidence type="ECO:0000256" key="6">
    <source>
        <dbReference type="ARBA" id="ARBA00022771"/>
    </source>
</evidence>
<evidence type="ECO:0000256" key="13">
    <source>
        <dbReference type="SAM" id="MobiDB-lite"/>
    </source>
</evidence>
<evidence type="ECO:0000256" key="8">
    <source>
        <dbReference type="ARBA" id="ARBA00023015"/>
    </source>
</evidence>
<keyword evidence="11" id="KW-0539">Nucleus</keyword>